<dbReference type="PANTHER" id="PTHR30290">
    <property type="entry name" value="PERIPLASMIC BINDING COMPONENT OF ABC TRANSPORTER"/>
    <property type="match status" value="1"/>
</dbReference>
<evidence type="ECO:0000256" key="2">
    <source>
        <dbReference type="ARBA" id="ARBA00022448"/>
    </source>
</evidence>
<comment type="similarity">
    <text evidence="1">Belongs to the bacterial solute-binding protein 5 family.</text>
</comment>
<feature type="transmembrane region" description="Helical" evidence="5">
    <location>
        <begin position="861"/>
        <end position="882"/>
    </location>
</feature>
<dbReference type="Proteomes" id="UP000610960">
    <property type="component" value="Unassembled WGS sequence"/>
</dbReference>
<keyword evidence="3" id="KW-0732">Signal</keyword>
<evidence type="ECO:0000256" key="1">
    <source>
        <dbReference type="ARBA" id="ARBA00005695"/>
    </source>
</evidence>
<reference evidence="6" key="1">
    <citation type="journal article" date="2014" name="Int. J. Syst. Evol. Microbiol.">
        <title>Complete genome sequence of Corynebacterium casei LMG S-19264T (=DSM 44701T), isolated from a smear-ripened cheese.</title>
        <authorList>
            <consortium name="US DOE Joint Genome Institute (JGI-PGF)"/>
            <person name="Walter F."/>
            <person name="Albersmeier A."/>
            <person name="Kalinowski J."/>
            <person name="Ruckert C."/>
        </authorList>
    </citation>
    <scope>NUCLEOTIDE SEQUENCE</scope>
    <source>
        <strain evidence="6">JCM 10088</strain>
    </source>
</reference>
<gene>
    <name evidence="6" type="ORF">GCM10007981_12190</name>
</gene>
<dbReference type="RefSeq" id="WP_188596552.1">
    <property type="nucleotide sequence ID" value="NZ_BMNL01000003.1"/>
</dbReference>
<keyword evidence="7" id="KW-1185">Reference proteome</keyword>
<feature type="compositionally biased region" description="Pro residues" evidence="4">
    <location>
        <begin position="826"/>
        <end position="835"/>
    </location>
</feature>
<name>A0A830GWL4_9CREN</name>
<dbReference type="AlphaFoldDB" id="A0A830GWL4"/>
<reference evidence="6" key="2">
    <citation type="submission" date="2020-09" db="EMBL/GenBank/DDBJ databases">
        <authorList>
            <person name="Sun Q."/>
            <person name="Ohkuma M."/>
        </authorList>
    </citation>
    <scope>NUCLEOTIDE SEQUENCE</scope>
    <source>
        <strain evidence="6">JCM 10088</strain>
    </source>
</reference>
<dbReference type="OrthoDB" id="194307at2157"/>
<feature type="region of interest" description="Disordered" evidence="4">
    <location>
        <begin position="824"/>
        <end position="854"/>
    </location>
</feature>
<dbReference type="InterPro" id="IPR039424">
    <property type="entry name" value="SBP_5"/>
</dbReference>
<evidence type="ECO:0000313" key="7">
    <source>
        <dbReference type="Proteomes" id="UP000610960"/>
    </source>
</evidence>
<keyword evidence="2" id="KW-0813">Transport</keyword>
<dbReference type="GO" id="GO:1904680">
    <property type="term" value="F:peptide transmembrane transporter activity"/>
    <property type="evidence" value="ECO:0007669"/>
    <property type="project" value="TreeGrafter"/>
</dbReference>
<feature type="compositionally biased region" description="Low complexity" evidence="4">
    <location>
        <begin position="836"/>
        <end position="849"/>
    </location>
</feature>
<evidence type="ECO:0000256" key="3">
    <source>
        <dbReference type="ARBA" id="ARBA00022729"/>
    </source>
</evidence>
<comment type="caution">
    <text evidence="6">The sequence shown here is derived from an EMBL/GenBank/DDBJ whole genome shotgun (WGS) entry which is preliminary data.</text>
</comment>
<evidence type="ECO:0000256" key="4">
    <source>
        <dbReference type="SAM" id="MobiDB-lite"/>
    </source>
</evidence>
<dbReference type="Gene3D" id="3.10.105.10">
    <property type="entry name" value="Dipeptide-binding Protein, Domain 3"/>
    <property type="match status" value="1"/>
</dbReference>
<organism evidence="6 7">
    <name type="scientific">Thermocladium modestius</name>
    <dbReference type="NCBI Taxonomy" id="62609"/>
    <lineage>
        <taxon>Archaea</taxon>
        <taxon>Thermoproteota</taxon>
        <taxon>Thermoprotei</taxon>
        <taxon>Thermoproteales</taxon>
        <taxon>Thermoproteaceae</taxon>
        <taxon>Thermocladium</taxon>
    </lineage>
</organism>
<evidence type="ECO:0000256" key="5">
    <source>
        <dbReference type="SAM" id="Phobius"/>
    </source>
</evidence>
<dbReference type="GO" id="GO:0015833">
    <property type="term" value="P:peptide transport"/>
    <property type="evidence" value="ECO:0007669"/>
    <property type="project" value="TreeGrafter"/>
</dbReference>
<proteinExistence type="inferred from homology"/>
<dbReference type="EMBL" id="BMNL01000003">
    <property type="protein sequence ID" value="GGP21229.1"/>
    <property type="molecule type" value="Genomic_DNA"/>
</dbReference>
<accession>A0A830GWL4</accession>
<keyword evidence="5" id="KW-1133">Transmembrane helix</keyword>
<protein>
    <submittedName>
        <fullName evidence="6">Peptide-binding protein</fullName>
    </submittedName>
</protein>
<dbReference type="SUPFAM" id="SSF53850">
    <property type="entry name" value="Periplasmic binding protein-like II"/>
    <property type="match status" value="2"/>
</dbReference>
<keyword evidence="5" id="KW-0472">Membrane</keyword>
<keyword evidence="5" id="KW-0812">Transmembrane</keyword>
<dbReference type="PANTHER" id="PTHR30290:SF9">
    <property type="entry name" value="OLIGOPEPTIDE-BINDING PROTEIN APPA"/>
    <property type="match status" value="1"/>
</dbReference>
<sequence length="887" mass="97688">MRREIGILALAIALAMALALVVNAQQMPQTVNIYEVSSSQVAQYFSSGKIDLFLNPWALPPSTLSQLSTNPNITFVSPAPISIYDYLFNPYPSNTTFNPFAYTYVRFLMNYLVDRSGVISQVFGGNAQPMIAWPSVFAPNNYQLILPSILKYNIHYDPSFVNASIYSYFVQLNKTDPVWHGRILYMNHMWYYLPPGSTTPQPVTIKFFIRNDDEFRYKMGQMFMAALQSLGFTVSPEYGSLRDALSIVYGTNPANMSWSIYTEAWSVTPEPWDTGAGDAWFATWYGNVPGWGTPGWYNYANSTINNLTYMVATGNFSSLAQFEKYSEISDLMGFQQAIRVWVVYRAVSYPVLNTVKDYLPSLMGLESFNPVGVKFAYNSAHPSVLNVGMLHVAQFPWDPIGWYYSIDSYSADVFGGFLFDPFMFYSPTSGEPTPFRGAWRTVMNVNSASATYPVPPNAVIWNATLEKWVPVGPGHTAKDIVYLYFNGTWLGTNWQDGQPITMADVIFNYYLWFDLSQLGKDLGPSASALSDLQGIISPTTSEIVGLQFFNNGTVVVYGNYWFPDPNIVAAYYAPGLYSMVVPWEVYAAMLQDFVEGKGAFTSSEASSLNTHQIDISQAGDSAVLAGILRNWTASGYVWDNGSVFNINGVSFLTTSQAVQDYQDALNFYNTYGNMFISNGPYILKQLITVTPQSATLVAWSGYPFNYSYWFNRIYASKGITQFPPQGNFAPSVVSFSPTSIVSNETASFTIKVQGVGNPVATVYIINPSTNEILYNATVTGANGVVNVTVPASVTAMLQPGTYEALAVVHTTTVPIPAQYEATVLVSPPPPPPTTTTPPTTTSTPPVTTSTPPPPATSSSSLLIAVVVIIVIVVVAVGVWLALGRRKQ</sequence>
<evidence type="ECO:0000313" key="6">
    <source>
        <dbReference type="EMBL" id="GGP21229.1"/>
    </source>
</evidence>